<evidence type="ECO:0000313" key="1">
    <source>
        <dbReference type="EMBL" id="MFD1521736.1"/>
    </source>
</evidence>
<organism evidence="1 2">
    <name type="scientific">Pseudonocardia yunnanensis</name>
    <dbReference type="NCBI Taxonomy" id="58107"/>
    <lineage>
        <taxon>Bacteria</taxon>
        <taxon>Bacillati</taxon>
        <taxon>Actinomycetota</taxon>
        <taxon>Actinomycetes</taxon>
        <taxon>Pseudonocardiales</taxon>
        <taxon>Pseudonocardiaceae</taxon>
        <taxon>Pseudonocardia</taxon>
    </lineage>
</organism>
<gene>
    <name evidence="1" type="ORF">ACFSJD_29860</name>
</gene>
<proteinExistence type="predicted"/>
<dbReference type="InterPro" id="IPR015813">
    <property type="entry name" value="Pyrv/PenolPyrv_kinase-like_dom"/>
</dbReference>
<dbReference type="Proteomes" id="UP001597114">
    <property type="component" value="Unassembled WGS sequence"/>
</dbReference>
<dbReference type="EMBL" id="JBHUCO010000038">
    <property type="protein sequence ID" value="MFD1521736.1"/>
    <property type="molecule type" value="Genomic_DNA"/>
</dbReference>
<dbReference type="Pfam" id="PF13714">
    <property type="entry name" value="PEP_mutase"/>
    <property type="match status" value="1"/>
</dbReference>
<sequence length="66" mass="6859">MFLLAIGAGSGRLDETISRARAYRDAGADGIFAPGPLDTDALQRVGTMTGLAVRAMWLPGPRASPT</sequence>
<keyword evidence="2" id="KW-1185">Reference proteome</keyword>
<comment type="caution">
    <text evidence="1">The sequence shown here is derived from an EMBL/GenBank/DDBJ whole genome shotgun (WGS) entry which is preliminary data.</text>
</comment>
<dbReference type="SUPFAM" id="SSF51621">
    <property type="entry name" value="Phosphoenolpyruvate/pyruvate domain"/>
    <property type="match status" value="1"/>
</dbReference>
<protein>
    <submittedName>
        <fullName evidence="1">Isocitrate lyase/phosphoenolpyruvate mutase family protein</fullName>
    </submittedName>
</protein>
<dbReference type="InterPro" id="IPR040442">
    <property type="entry name" value="Pyrv_kinase-like_dom_sf"/>
</dbReference>
<dbReference type="GO" id="GO:0016829">
    <property type="term" value="F:lyase activity"/>
    <property type="evidence" value="ECO:0007669"/>
    <property type="project" value="UniProtKB-KW"/>
</dbReference>
<name>A0ABW4F2H3_9PSEU</name>
<reference evidence="2" key="1">
    <citation type="journal article" date="2019" name="Int. J. Syst. Evol. Microbiol.">
        <title>The Global Catalogue of Microorganisms (GCM) 10K type strain sequencing project: providing services to taxonomists for standard genome sequencing and annotation.</title>
        <authorList>
            <consortium name="The Broad Institute Genomics Platform"/>
            <consortium name="The Broad Institute Genome Sequencing Center for Infectious Disease"/>
            <person name="Wu L."/>
            <person name="Ma J."/>
        </authorList>
    </citation>
    <scope>NUCLEOTIDE SEQUENCE [LARGE SCALE GENOMIC DNA]</scope>
    <source>
        <strain evidence="2">CCM 7043</strain>
    </source>
</reference>
<dbReference type="RefSeq" id="WP_379659276.1">
    <property type="nucleotide sequence ID" value="NZ_BAAAUS010000011.1"/>
</dbReference>
<evidence type="ECO:0000313" key="2">
    <source>
        <dbReference type="Proteomes" id="UP001597114"/>
    </source>
</evidence>
<keyword evidence="1" id="KW-0456">Lyase</keyword>
<dbReference type="Gene3D" id="3.20.20.60">
    <property type="entry name" value="Phosphoenolpyruvate-binding domains"/>
    <property type="match status" value="1"/>
</dbReference>
<accession>A0ABW4F2H3</accession>